<accession>A0ACB8QPN6</accession>
<dbReference type="EMBL" id="MU273515">
    <property type="protein sequence ID" value="KAI0033617.1"/>
    <property type="molecule type" value="Genomic_DNA"/>
</dbReference>
<organism evidence="1 2">
    <name type="scientific">Vararia minispora EC-137</name>
    <dbReference type="NCBI Taxonomy" id="1314806"/>
    <lineage>
        <taxon>Eukaryota</taxon>
        <taxon>Fungi</taxon>
        <taxon>Dikarya</taxon>
        <taxon>Basidiomycota</taxon>
        <taxon>Agaricomycotina</taxon>
        <taxon>Agaricomycetes</taxon>
        <taxon>Russulales</taxon>
        <taxon>Lachnocladiaceae</taxon>
        <taxon>Vararia</taxon>
    </lineage>
</organism>
<proteinExistence type="predicted"/>
<evidence type="ECO:0000313" key="1">
    <source>
        <dbReference type="EMBL" id="KAI0033617.1"/>
    </source>
</evidence>
<sequence length="413" mass="46726">MLAFPALAFPPDANFRQPLSRYGFEVIPFFTCLYVHALLVMLPHTRVIRVALLPITLWQAYYVITCLDYAQTAAPLFSIIGIPSERITYLNFTAANVFLLFSGRCIEWAFESQCHRRFFPLRPGSPPVCHPTTLNYLLVDAFELCCNHRGRRWSWSRNPFPPPAPSGQTIFFQLTTFVLDVVYVDALLYIAQLNHPAPNTVFGDSIFDPNFPPALCLIRACITAALTIYVLMFMLDLAYNFAAIVGRLFLGQTAWDWPPIFDEPWLSHSLAEFWGRRWHRVLRRMFIQLGSRPGRALGGRAGAVLGAFFVSTVLHVWSIWGMGGGFAFLPTAVFFMTLGLGTVLEEIFTAQTGWKVAGFSGWAWCHTVMVLSGLMMTDDWTRRGLLASDILPNHLRLGKLCVDVTLRVLMIRM</sequence>
<reference evidence="1" key="2">
    <citation type="journal article" date="2022" name="New Phytol.">
        <title>Evolutionary transition to the ectomycorrhizal habit in the genomes of a hyperdiverse lineage of mushroom-forming fungi.</title>
        <authorList>
            <person name="Looney B."/>
            <person name="Miyauchi S."/>
            <person name="Morin E."/>
            <person name="Drula E."/>
            <person name="Courty P.E."/>
            <person name="Kohler A."/>
            <person name="Kuo A."/>
            <person name="LaButti K."/>
            <person name="Pangilinan J."/>
            <person name="Lipzen A."/>
            <person name="Riley R."/>
            <person name="Andreopoulos W."/>
            <person name="He G."/>
            <person name="Johnson J."/>
            <person name="Nolan M."/>
            <person name="Tritt A."/>
            <person name="Barry K.W."/>
            <person name="Grigoriev I.V."/>
            <person name="Nagy L.G."/>
            <person name="Hibbett D."/>
            <person name="Henrissat B."/>
            <person name="Matheny P.B."/>
            <person name="Labbe J."/>
            <person name="Martin F.M."/>
        </authorList>
    </citation>
    <scope>NUCLEOTIDE SEQUENCE</scope>
    <source>
        <strain evidence="1">EC-137</strain>
    </source>
</reference>
<keyword evidence="2" id="KW-1185">Reference proteome</keyword>
<gene>
    <name evidence="1" type="ORF">K488DRAFT_47289</name>
</gene>
<protein>
    <submittedName>
        <fullName evidence="1">Uncharacterized protein</fullName>
    </submittedName>
</protein>
<reference evidence="1" key="1">
    <citation type="submission" date="2021-02" db="EMBL/GenBank/DDBJ databases">
        <authorList>
            <consortium name="DOE Joint Genome Institute"/>
            <person name="Ahrendt S."/>
            <person name="Looney B.P."/>
            <person name="Miyauchi S."/>
            <person name="Morin E."/>
            <person name="Drula E."/>
            <person name="Courty P.E."/>
            <person name="Chicoki N."/>
            <person name="Fauchery L."/>
            <person name="Kohler A."/>
            <person name="Kuo A."/>
            <person name="Labutti K."/>
            <person name="Pangilinan J."/>
            <person name="Lipzen A."/>
            <person name="Riley R."/>
            <person name="Andreopoulos W."/>
            <person name="He G."/>
            <person name="Johnson J."/>
            <person name="Barry K.W."/>
            <person name="Grigoriev I.V."/>
            <person name="Nagy L."/>
            <person name="Hibbett D."/>
            <person name="Henrissat B."/>
            <person name="Matheny P.B."/>
            <person name="Labbe J."/>
            <person name="Martin F."/>
        </authorList>
    </citation>
    <scope>NUCLEOTIDE SEQUENCE</scope>
    <source>
        <strain evidence="1">EC-137</strain>
    </source>
</reference>
<evidence type="ECO:0000313" key="2">
    <source>
        <dbReference type="Proteomes" id="UP000814128"/>
    </source>
</evidence>
<comment type="caution">
    <text evidence="1">The sequence shown here is derived from an EMBL/GenBank/DDBJ whole genome shotgun (WGS) entry which is preliminary data.</text>
</comment>
<dbReference type="Proteomes" id="UP000814128">
    <property type="component" value="Unassembled WGS sequence"/>
</dbReference>
<name>A0ACB8QPN6_9AGAM</name>